<evidence type="ECO:0000313" key="2">
    <source>
        <dbReference type="EMBL" id="KAL0811346.1"/>
    </source>
</evidence>
<dbReference type="Proteomes" id="UP001549921">
    <property type="component" value="Unassembled WGS sequence"/>
</dbReference>
<dbReference type="Proteomes" id="UP001549920">
    <property type="component" value="Unassembled WGS sequence"/>
</dbReference>
<name>A0ABD0SG01_LOXSC</name>
<gene>
    <name evidence="8" type="ORF">ABMA27_016020</name>
    <name evidence="5" type="ORF">ABMA28_000763</name>
    <name evidence="4" type="ORF">ABMA28_007915</name>
    <name evidence="3" type="ORF">ABMA28_008097</name>
    <name evidence="2" type="ORF">ABMA28_009756</name>
    <name evidence="1" type="ORF">ABMA28_011374</name>
    <name evidence="7" type="ORF">ABMA28_014827</name>
    <name evidence="6" type="ORF">ABMA28_015364</name>
</gene>
<dbReference type="EMBL" id="JBEDNZ010000028">
    <property type="protein sequence ID" value="KAL0809897.1"/>
    <property type="molecule type" value="Genomic_DNA"/>
</dbReference>
<evidence type="ECO:0000313" key="5">
    <source>
        <dbReference type="EMBL" id="KAL0832561.1"/>
    </source>
</evidence>
<evidence type="ECO:0000313" key="3">
    <source>
        <dbReference type="EMBL" id="KAL0818770.1"/>
    </source>
</evidence>
<dbReference type="EMBL" id="JBEDNZ010000020">
    <property type="protein sequence ID" value="KAL0819906.1"/>
    <property type="molecule type" value="Genomic_DNA"/>
</dbReference>
<dbReference type="EMBL" id="JBEDNZ010000007">
    <property type="protein sequence ID" value="KAL0840040.1"/>
    <property type="molecule type" value="Genomic_DNA"/>
</dbReference>
<evidence type="ECO:0000313" key="4">
    <source>
        <dbReference type="EMBL" id="KAL0819906.1"/>
    </source>
</evidence>
<evidence type="ECO:0000313" key="9">
    <source>
        <dbReference type="Proteomes" id="UP001549920"/>
    </source>
</evidence>
<evidence type="ECO:0000313" key="1">
    <source>
        <dbReference type="EMBL" id="KAL0809897.1"/>
    </source>
</evidence>
<dbReference type="EMBL" id="JBEDNZ010000010">
    <property type="protein sequence ID" value="KAL0832561.1"/>
    <property type="molecule type" value="Genomic_DNA"/>
</dbReference>
<evidence type="ECO:0000313" key="6">
    <source>
        <dbReference type="EMBL" id="KAL0840040.1"/>
    </source>
</evidence>
<evidence type="ECO:0000313" key="7">
    <source>
        <dbReference type="EMBL" id="KAL0841062.1"/>
    </source>
</evidence>
<sequence>MEDSADIMFSQYAQDPLENFTQQYQELLKNQPIKLEKKRRQKRELTKKKMNVSSKSFVISKENHGIKLIQIKILDLQKEPIVLSPDEEDIEDNVVLSAQYVVQDSVDEITDLTEVLVRKISKKLCGDMV</sequence>
<protein>
    <submittedName>
        <fullName evidence="3">Uncharacterized protein</fullName>
    </submittedName>
</protein>
<dbReference type="EMBL" id="JBEUOH010000008">
    <property type="protein sequence ID" value="KAL0883967.1"/>
    <property type="molecule type" value="Genomic_DNA"/>
</dbReference>
<dbReference type="EMBL" id="JBEDNZ010000024">
    <property type="protein sequence ID" value="KAL0811346.1"/>
    <property type="molecule type" value="Genomic_DNA"/>
</dbReference>
<evidence type="ECO:0000313" key="8">
    <source>
        <dbReference type="EMBL" id="KAL0883967.1"/>
    </source>
</evidence>
<proteinExistence type="predicted"/>
<reference evidence="9 10" key="1">
    <citation type="submission" date="2024-06" db="EMBL/GenBank/DDBJ databases">
        <title>A chromosome-level genome assembly of beet webworm, Loxostege sticticalis.</title>
        <authorList>
            <person name="Zhang Y."/>
        </authorList>
    </citation>
    <scope>NUCLEOTIDE SEQUENCE [LARGE SCALE GENOMIC DNA]</scope>
    <source>
        <strain evidence="8">AQ026</strain>
        <strain evidence="3">AQ028</strain>
        <tissue evidence="3">Male pupae</tissue>
        <tissue evidence="8">Whole body</tissue>
    </source>
</reference>
<organism evidence="3 10">
    <name type="scientific">Loxostege sticticalis</name>
    <name type="common">Beet webworm moth</name>
    <dbReference type="NCBI Taxonomy" id="481309"/>
    <lineage>
        <taxon>Eukaryota</taxon>
        <taxon>Metazoa</taxon>
        <taxon>Ecdysozoa</taxon>
        <taxon>Arthropoda</taxon>
        <taxon>Hexapoda</taxon>
        <taxon>Insecta</taxon>
        <taxon>Pterygota</taxon>
        <taxon>Neoptera</taxon>
        <taxon>Endopterygota</taxon>
        <taxon>Lepidoptera</taxon>
        <taxon>Glossata</taxon>
        <taxon>Ditrysia</taxon>
        <taxon>Pyraloidea</taxon>
        <taxon>Crambidae</taxon>
        <taxon>Pyraustinae</taxon>
        <taxon>Loxostege</taxon>
    </lineage>
</organism>
<keyword evidence="9" id="KW-1185">Reference proteome</keyword>
<dbReference type="EMBL" id="JBEDNZ010000006">
    <property type="protein sequence ID" value="KAL0841062.1"/>
    <property type="molecule type" value="Genomic_DNA"/>
</dbReference>
<dbReference type="EMBL" id="JBEDNZ010000021">
    <property type="protein sequence ID" value="KAL0818770.1"/>
    <property type="molecule type" value="Genomic_DNA"/>
</dbReference>
<dbReference type="AlphaFoldDB" id="A0ABD0SG01"/>
<comment type="caution">
    <text evidence="3">The sequence shown here is derived from an EMBL/GenBank/DDBJ whole genome shotgun (WGS) entry which is preliminary data.</text>
</comment>
<accession>A0ABD0SG01</accession>
<evidence type="ECO:0000313" key="10">
    <source>
        <dbReference type="Proteomes" id="UP001549921"/>
    </source>
</evidence>